<proteinExistence type="predicted"/>
<dbReference type="Proteomes" id="UP001611383">
    <property type="component" value="Chromosome"/>
</dbReference>
<feature type="domain" description="DUF559" evidence="1">
    <location>
        <begin position="300"/>
        <end position="365"/>
    </location>
</feature>
<evidence type="ECO:0000313" key="3">
    <source>
        <dbReference type="Proteomes" id="UP001611383"/>
    </source>
</evidence>
<dbReference type="SUPFAM" id="SSF52980">
    <property type="entry name" value="Restriction endonuclease-like"/>
    <property type="match status" value="1"/>
</dbReference>
<sequence length="386" mass="42157">MSLWRRWLDSRHQPLCVSPGTHEVTVVRDWVETLARVRNLQADAADYLGAAAGLAPGESRSLLEGRTEHERDVLLQELFPSIPGGDVSATCRCLLQPPQVVHKSGILPDVILAACEGDPLRALVALHALIPSGAAPTLMLSGSGAAWLTSAARVAARLCDAVPSLIVALQVDRPTVDAYLHGGESQALALVREGLLELDTPSPEELKRRLETLGVKATETLSGPLARLAADGVTDEVLTRYGEAARELEAASQQPEAADRARSSAERFLLALLDSLPATQGLFENNKRAEFRINNRPVEVDFLCRRLRVAIEVDGYYHFQDPEAYRRDRRKDLGLQRHGYLVLRFLANDVVARLEEIRDTILEVVSLRRDAPGGPPPHREDADGGA</sequence>
<keyword evidence="3" id="KW-1185">Reference proteome</keyword>
<dbReference type="Pfam" id="PF04480">
    <property type="entry name" value="DUF559"/>
    <property type="match status" value="1"/>
</dbReference>
<reference evidence="2 3" key="1">
    <citation type="submission" date="2019-08" db="EMBL/GenBank/DDBJ databases">
        <title>Archangium and Cystobacter genomes.</title>
        <authorList>
            <person name="Chen I.-C.K."/>
            <person name="Wielgoss S."/>
        </authorList>
    </citation>
    <scope>NUCLEOTIDE SEQUENCE [LARGE SCALE GENOMIC DNA]</scope>
    <source>
        <strain evidence="2 3">Cbm 6</strain>
    </source>
</reference>
<evidence type="ECO:0000313" key="2">
    <source>
        <dbReference type="EMBL" id="WNG52155.1"/>
    </source>
</evidence>
<accession>A0ABY9X9V2</accession>
<gene>
    <name evidence="2" type="ORF">F0U60_00340</name>
</gene>
<name>A0ABY9X9V2_9BACT</name>
<protein>
    <submittedName>
        <fullName evidence="2">DUF559 domain-containing protein</fullName>
    </submittedName>
</protein>
<evidence type="ECO:0000259" key="1">
    <source>
        <dbReference type="Pfam" id="PF04480"/>
    </source>
</evidence>
<dbReference type="InterPro" id="IPR007569">
    <property type="entry name" value="DUF559"/>
</dbReference>
<dbReference type="InterPro" id="IPR011335">
    <property type="entry name" value="Restrct_endonuc-II-like"/>
</dbReference>
<dbReference type="EMBL" id="CP043494">
    <property type="protein sequence ID" value="WNG52155.1"/>
    <property type="molecule type" value="Genomic_DNA"/>
</dbReference>
<dbReference type="Gene3D" id="3.40.960.10">
    <property type="entry name" value="VSR Endonuclease"/>
    <property type="match status" value="1"/>
</dbReference>
<organism evidence="2 3">
    <name type="scientific">Archangium minus</name>
    <dbReference type="NCBI Taxonomy" id="83450"/>
    <lineage>
        <taxon>Bacteria</taxon>
        <taxon>Pseudomonadati</taxon>
        <taxon>Myxococcota</taxon>
        <taxon>Myxococcia</taxon>
        <taxon>Myxococcales</taxon>
        <taxon>Cystobacterineae</taxon>
        <taxon>Archangiaceae</taxon>
        <taxon>Archangium</taxon>
    </lineage>
</organism>